<protein>
    <submittedName>
        <fullName evidence="1">Chromatin structure-remodeling complex protein rsc9</fullName>
    </submittedName>
</protein>
<sequence>MCDNCDLENVRNEPAARTQSSATSRHGPGQASSLPPTARNDSIPAIAGEQPTEKEEDWRDWIDTVDINNRDSRIATWLYGHLVSDNDSTIDSMDIHLAYVYFSRPLSDNPGVLGWKNAYNLHHIIAVIKTAFNLCEVRDDLEKPFMIRGLRWRKLPGTCKQTMLVDFSSMHESIRRDAHRLLCIPQPDRTRHFLKMNFVRKPDVALSVVSIWQFYLAAFARSDDTHSILDNGTFYDLLPEVFPGIKLAVVSKEYGSVLGLYIRKKPVSPTVAIEKYRQKEFRRYADRGLLDMPRSRFGQMLMEAPLMPTPHTLDSTITYDPSTSPFIERLRRRRGENDQRLPYGDEEPGFPGVSLKKEQQALKSKWRRMRDMYTAAQQPGALQPTLDEWGRAADEVLDSLPLPPVLLHPGA</sequence>
<keyword evidence="2" id="KW-1185">Reference proteome</keyword>
<dbReference type="Proteomes" id="UP001281147">
    <property type="component" value="Unassembled WGS sequence"/>
</dbReference>
<name>A0ACC3NG54_9PEZI</name>
<accession>A0ACC3NG54</accession>
<proteinExistence type="predicted"/>
<organism evidence="1 2">
    <name type="scientific">Vermiconidia calcicola</name>
    <dbReference type="NCBI Taxonomy" id="1690605"/>
    <lineage>
        <taxon>Eukaryota</taxon>
        <taxon>Fungi</taxon>
        <taxon>Dikarya</taxon>
        <taxon>Ascomycota</taxon>
        <taxon>Pezizomycotina</taxon>
        <taxon>Dothideomycetes</taxon>
        <taxon>Dothideomycetidae</taxon>
        <taxon>Mycosphaerellales</taxon>
        <taxon>Extremaceae</taxon>
        <taxon>Vermiconidia</taxon>
    </lineage>
</organism>
<comment type="caution">
    <text evidence="1">The sequence shown here is derived from an EMBL/GenBank/DDBJ whole genome shotgun (WGS) entry which is preliminary data.</text>
</comment>
<dbReference type="EMBL" id="JAUTXU010000045">
    <property type="protein sequence ID" value="KAK3716051.1"/>
    <property type="molecule type" value="Genomic_DNA"/>
</dbReference>
<evidence type="ECO:0000313" key="1">
    <source>
        <dbReference type="EMBL" id="KAK3716051.1"/>
    </source>
</evidence>
<evidence type="ECO:0000313" key="2">
    <source>
        <dbReference type="Proteomes" id="UP001281147"/>
    </source>
</evidence>
<reference evidence="1" key="1">
    <citation type="submission" date="2023-07" db="EMBL/GenBank/DDBJ databases">
        <title>Black Yeasts Isolated from many extreme environments.</title>
        <authorList>
            <person name="Coleine C."/>
            <person name="Stajich J.E."/>
            <person name="Selbmann L."/>
        </authorList>
    </citation>
    <scope>NUCLEOTIDE SEQUENCE</scope>
    <source>
        <strain evidence="1">CCFEE 5714</strain>
    </source>
</reference>
<gene>
    <name evidence="1" type="primary">RSC9_2</name>
    <name evidence="1" type="ORF">LTR37_006781</name>
</gene>